<feature type="region of interest" description="Disordered" evidence="3">
    <location>
        <begin position="1"/>
        <end position="21"/>
    </location>
</feature>
<dbReference type="GO" id="GO:0019901">
    <property type="term" value="F:protein kinase binding"/>
    <property type="evidence" value="ECO:0007669"/>
    <property type="project" value="InterPro"/>
</dbReference>
<evidence type="ECO:0000313" key="4">
    <source>
        <dbReference type="EMBL" id="KAJ7981319.1"/>
    </source>
</evidence>
<dbReference type="Pfam" id="PF08613">
    <property type="entry name" value="Cyclin"/>
    <property type="match status" value="1"/>
</dbReference>
<evidence type="ECO:0000256" key="3">
    <source>
        <dbReference type="SAM" id="MobiDB-lite"/>
    </source>
</evidence>
<accession>A0AAD7QH11</accession>
<dbReference type="Proteomes" id="UP001163823">
    <property type="component" value="Chromosome 1"/>
</dbReference>
<dbReference type="Gene3D" id="1.10.472.10">
    <property type="entry name" value="Cyclin-like"/>
    <property type="match status" value="2"/>
</dbReference>
<dbReference type="InterPro" id="IPR013922">
    <property type="entry name" value="Cyclin_PHO80-like"/>
</dbReference>
<keyword evidence="2" id="KW-0131">Cell cycle</keyword>
<gene>
    <name evidence="4" type="ORF">O6P43_000597</name>
</gene>
<dbReference type="GO" id="GO:0051301">
    <property type="term" value="P:cell division"/>
    <property type="evidence" value="ECO:0007669"/>
    <property type="project" value="UniProtKB-KW"/>
</dbReference>
<keyword evidence="5" id="KW-1185">Reference proteome</keyword>
<dbReference type="AlphaFoldDB" id="A0AAD7QH11"/>
<reference evidence="4 5" key="1">
    <citation type="journal article" date="2023" name="Science">
        <title>Elucidation of the pathway for biosynthesis of saponin adjuvants from the soapbark tree.</title>
        <authorList>
            <person name="Reed J."/>
            <person name="Orme A."/>
            <person name="El-Demerdash A."/>
            <person name="Owen C."/>
            <person name="Martin L.B.B."/>
            <person name="Misra R.C."/>
            <person name="Kikuchi S."/>
            <person name="Rejzek M."/>
            <person name="Martin A.C."/>
            <person name="Harkess A."/>
            <person name="Leebens-Mack J."/>
            <person name="Louveau T."/>
            <person name="Stephenson M.J."/>
            <person name="Osbourn A."/>
        </authorList>
    </citation>
    <scope>NUCLEOTIDE SEQUENCE [LARGE SCALE GENOMIC DNA]</scope>
    <source>
        <strain evidence="4">S10</strain>
    </source>
</reference>
<evidence type="ECO:0000256" key="1">
    <source>
        <dbReference type="ARBA" id="ARBA00022618"/>
    </source>
</evidence>
<organism evidence="4 5">
    <name type="scientific">Quillaja saponaria</name>
    <name type="common">Soap bark tree</name>
    <dbReference type="NCBI Taxonomy" id="32244"/>
    <lineage>
        <taxon>Eukaryota</taxon>
        <taxon>Viridiplantae</taxon>
        <taxon>Streptophyta</taxon>
        <taxon>Embryophyta</taxon>
        <taxon>Tracheophyta</taxon>
        <taxon>Spermatophyta</taxon>
        <taxon>Magnoliopsida</taxon>
        <taxon>eudicotyledons</taxon>
        <taxon>Gunneridae</taxon>
        <taxon>Pentapetalae</taxon>
        <taxon>rosids</taxon>
        <taxon>fabids</taxon>
        <taxon>Fabales</taxon>
        <taxon>Quillajaceae</taxon>
        <taxon>Quillaja</taxon>
    </lineage>
</organism>
<dbReference type="PANTHER" id="PTHR15615:SF121">
    <property type="entry name" value="CYCLIN-U1-1"/>
    <property type="match status" value="1"/>
</dbReference>
<name>A0AAD7QH11_QUISA</name>
<evidence type="ECO:0000313" key="5">
    <source>
        <dbReference type="Proteomes" id="UP001163823"/>
    </source>
</evidence>
<dbReference type="PANTHER" id="PTHR15615">
    <property type="match status" value="1"/>
</dbReference>
<comment type="caution">
    <text evidence="4">The sequence shown here is derived from an EMBL/GenBank/DDBJ whole genome shotgun (WGS) entry which is preliminary data.</text>
</comment>
<evidence type="ECO:0000256" key="2">
    <source>
        <dbReference type="ARBA" id="ARBA00023306"/>
    </source>
</evidence>
<keyword evidence="1" id="KW-0132">Cell division</keyword>
<sequence length="197" mass="21903">MLAAGEYKNHSRPLQPEPGQTETTLPRVLCILSSVLEKLVARNDKLVDSLSQKEDGQSCSSAQLGKRLNTFHGIRAPNISIPKYLERIYKLLVSSVMVASKMLDDVPYNNAFYARVGGVSNAELNKLELELLFLLDFGVMVSSQVFESYCSHLEKEMLFNGTGLKIERPIISNIVDDHVTEISVEDTQSFSPPQIAD</sequence>
<dbReference type="EMBL" id="JARAOO010000001">
    <property type="protein sequence ID" value="KAJ7981319.1"/>
    <property type="molecule type" value="Genomic_DNA"/>
</dbReference>
<protein>
    <submittedName>
        <fullName evidence="4">Cyclin</fullName>
    </submittedName>
</protein>
<proteinExistence type="predicted"/>
<dbReference type="KEGG" id="qsa:O6P43_000597"/>